<comment type="caution">
    <text evidence="2">The sequence shown here is derived from an EMBL/GenBank/DDBJ whole genome shotgun (WGS) entry which is preliminary data.</text>
</comment>
<feature type="compositionally biased region" description="Gly residues" evidence="1">
    <location>
        <begin position="96"/>
        <end position="110"/>
    </location>
</feature>
<dbReference type="Proteomes" id="UP001066276">
    <property type="component" value="Chromosome 7"/>
</dbReference>
<feature type="region of interest" description="Disordered" evidence="1">
    <location>
        <begin position="1"/>
        <end position="154"/>
    </location>
</feature>
<sequence length="154" mass="15396">MPRVLGEARWPGSEGGHLDALCFSSRSPRSRRGSLWDRPGLIGAGQAGGPDPGPLTPGTAGEASPDTWAGAHRCRAGWGMGGPDPGPLTTRDSQGGLRGPAGHPGRGPSGKGSLEDGRARPGAPDPQDGRGSLPGHPGQGPSGKGRLEGPTRGP</sequence>
<dbReference type="AlphaFoldDB" id="A0AAV7P8H8"/>
<keyword evidence="3" id="KW-1185">Reference proteome</keyword>
<evidence type="ECO:0000313" key="3">
    <source>
        <dbReference type="Proteomes" id="UP001066276"/>
    </source>
</evidence>
<gene>
    <name evidence="2" type="ORF">NDU88_003060</name>
</gene>
<organism evidence="2 3">
    <name type="scientific">Pleurodeles waltl</name>
    <name type="common">Iberian ribbed newt</name>
    <dbReference type="NCBI Taxonomy" id="8319"/>
    <lineage>
        <taxon>Eukaryota</taxon>
        <taxon>Metazoa</taxon>
        <taxon>Chordata</taxon>
        <taxon>Craniata</taxon>
        <taxon>Vertebrata</taxon>
        <taxon>Euteleostomi</taxon>
        <taxon>Amphibia</taxon>
        <taxon>Batrachia</taxon>
        <taxon>Caudata</taxon>
        <taxon>Salamandroidea</taxon>
        <taxon>Salamandridae</taxon>
        <taxon>Pleurodelinae</taxon>
        <taxon>Pleurodeles</taxon>
    </lineage>
</organism>
<name>A0AAV7P8H8_PLEWA</name>
<protein>
    <submittedName>
        <fullName evidence="2">Uncharacterized protein</fullName>
    </submittedName>
</protein>
<evidence type="ECO:0000313" key="2">
    <source>
        <dbReference type="EMBL" id="KAJ1124611.1"/>
    </source>
</evidence>
<accession>A0AAV7P8H8</accession>
<feature type="compositionally biased region" description="Basic and acidic residues" evidence="1">
    <location>
        <begin position="145"/>
        <end position="154"/>
    </location>
</feature>
<proteinExistence type="predicted"/>
<dbReference type="EMBL" id="JANPWB010000011">
    <property type="protein sequence ID" value="KAJ1124611.1"/>
    <property type="molecule type" value="Genomic_DNA"/>
</dbReference>
<evidence type="ECO:0000256" key="1">
    <source>
        <dbReference type="SAM" id="MobiDB-lite"/>
    </source>
</evidence>
<reference evidence="2" key="1">
    <citation type="journal article" date="2022" name="bioRxiv">
        <title>Sequencing and chromosome-scale assembly of the giantPleurodeles waltlgenome.</title>
        <authorList>
            <person name="Brown T."/>
            <person name="Elewa A."/>
            <person name="Iarovenko S."/>
            <person name="Subramanian E."/>
            <person name="Araus A.J."/>
            <person name="Petzold A."/>
            <person name="Susuki M."/>
            <person name="Suzuki K.-i.T."/>
            <person name="Hayashi T."/>
            <person name="Toyoda A."/>
            <person name="Oliveira C."/>
            <person name="Osipova E."/>
            <person name="Leigh N.D."/>
            <person name="Simon A."/>
            <person name="Yun M.H."/>
        </authorList>
    </citation>
    <scope>NUCLEOTIDE SEQUENCE</scope>
    <source>
        <strain evidence="2">20211129_DDA</strain>
        <tissue evidence="2">Liver</tissue>
    </source>
</reference>